<dbReference type="OrthoDB" id="6513151at2759"/>
<keyword evidence="1" id="KW-0547">Nucleotide-binding</keyword>
<dbReference type="GeneID" id="111255425"/>
<reference evidence="4" key="1">
    <citation type="submission" date="2021-01" db="UniProtKB">
        <authorList>
            <consortium name="EnsemblMetazoa"/>
        </authorList>
    </citation>
    <scope>IDENTIFICATION</scope>
</reference>
<organism evidence="4 5">
    <name type="scientific">Varroa destructor</name>
    <name type="common">Honeybee mite</name>
    <dbReference type="NCBI Taxonomy" id="109461"/>
    <lineage>
        <taxon>Eukaryota</taxon>
        <taxon>Metazoa</taxon>
        <taxon>Ecdysozoa</taxon>
        <taxon>Arthropoda</taxon>
        <taxon>Chelicerata</taxon>
        <taxon>Arachnida</taxon>
        <taxon>Acari</taxon>
        <taxon>Parasitiformes</taxon>
        <taxon>Mesostigmata</taxon>
        <taxon>Gamasina</taxon>
        <taxon>Dermanyssoidea</taxon>
        <taxon>Varroidae</taxon>
        <taxon>Varroa</taxon>
    </lineage>
</organism>
<feature type="region of interest" description="Disordered" evidence="2">
    <location>
        <begin position="12"/>
        <end position="37"/>
    </location>
</feature>
<dbReference type="InterPro" id="IPR011009">
    <property type="entry name" value="Kinase-like_dom_sf"/>
</dbReference>
<feature type="region of interest" description="Disordered" evidence="2">
    <location>
        <begin position="367"/>
        <end position="425"/>
    </location>
</feature>
<feature type="binding site" evidence="1">
    <location>
        <position position="116"/>
    </location>
    <ligand>
        <name>ATP</name>
        <dbReference type="ChEBI" id="CHEBI:30616"/>
    </ligand>
</feature>
<dbReference type="EnsemblMetazoa" id="XM_022817390">
    <property type="protein sequence ID" value="XP_022673125"/>
    <property type="gene ID" value="LOC111255425"/>
</dbReference>
<accession>A0A7M7L2X4</accession>
<evidence type="ECO:0000313" key="4">
    <source>
        <dbReference type="EnsemblMetazoa" id="XP_022673124"/>
    </source>
</evidence>
<dbReference type="GO" id="GO:0004674">
    <property type="term" value="F:protein serine/threonine kinase activity"/>
    <property type="evidence" value="ECO:0007669"/>
    <property type="project" value="TreeGrafter"/>
</dbReference>
<protein>
    <recommendedName>
        <fullName evidence="3">Protein kinase domain-containing protein</fullName>
    </recommendedName>
</protein>
<dbReference type="AlphaFoldDB" id="A0A7M7L2X4"/>
<evidence type="ECO:0000256" key="1">
    <source>
        <dbReference type="PROSITE-ProRule" id="PRU10141"/>
    </source>
</evidence>
<dbReference type="RefSeq" id="XP_022673125.1">
    <property type="nucleotide sequence ID" value="XM_022817390.1"/>
</dbReference>
<dbReference type="Pfam" id="PF00069">
    <property type="entry name" value="Pkinase"/>
    <property type="match status" value="1"/>
</dbReference>
<dbReference type="OMA" id="HRQKGTT"/>
<dbReference type="PANTHER" id="PTHR24359:SF1">
    <property type="entry name" value="INHIBITOR OF NUCLEAR FACTOR KAPPA-B KINASE EPSILON SUBUNIT HOMOLOG 1-RELATED"/>
    <property type="match status" value="1"/>
</dbReference>
<dbReference type="PROSITE" id="PS00107">
    <property type="entry name" value="PROTEIN_KINASE_ATP"/>
    <property type="match status" value="1"/>
</dbReference>
<evidence type="ECO:0000256" key="2">
    <source>
        <dbReference type="SAM" id="MobiDB-lite"/>
    </source>
</evidence>
<dbReference type="PROSITE" id="PS50011">
    <property type="entry name" value="PROTEIN_KINASE_DOM"/>
    <property type="match status" value="1"/>
</dbReference>
<dbReference type="EnsemblMetazoa" id="XM_022817389">
    <property type="protein sequence ID" value="XP_022673124"/>
    <property type="gene ID" value="LOC111255425"/>
</dbReference>
<dbReference type="GO" id="GO:0004713">
    <property type="term" value="F:protein tyrosine kinase activity"/>
    <property type="evidence" value="ECO:0007669"/>
    <property type="project" value="InterPro"/>
</dbReference>
<feature type="domain" description="Protein kinase" evidence="3">
    <location>
        <begin position="87"/>
        <end position="352"/>
    </location>
</feature>
<dbReference type="FunCoup" id="A0A7M7L2X4">
    <property type="interactions" value="1"/>
</dbReference>
<keyword evidence="5" id="KW-1185">Reference proteome</keyword>
<dbReference type="InterPro" id="IPR000719">
    <property type="entry name" value="Prot_kinase_dom"/>
</dbReference>
<dbReference type="SUPFAM" id="SSF56112">
    <property type="entry name" value="Protein kinase-like (PK-like)"/>
    <property type="match status" value="1"/>
</dbReference>
<dbReference type="InterPro" id="IPR008266">
    <property type="entry name" value="Tyr_kinase_AS"/>
</dbReference>
<dbReference type="SMART" id="SM00219">
    <property type="entry name" value="TyrKc"/>
    <property type="match status" value="1"/>
</dbReference>
<dbReference type="InterPro" id="IPR017441">
    <property type="entry name" value="Protein_kinase_ATP_BS"/>
</dbReference>
<proteinExistence type="predicted"/>
<dbReference type="RefSeq" id="XP_022673124.1">
    <property type="nucleotide sequence ID" value="XM_022817389.1"/>
</dbReference>
<evidence type="ECO:0000313" key="5">
    <source>
        <dbReference type="Proteomes" id="UP000594260"/>
    </source>
</evidence>
<feature type="compositionally biased region" description="Low complexity" evidence="2">
    <location>
        <begin position="376"/>
        <end position="386"/>
    </location>
</feature>
<name>A0A7M7L2X4_VARDE</name>
<evidence type="ECO:0000259" key="3">
    <source>
        <dbReference type="PROSITE" id="PS50011"/>
    </source>
</evidence>
<dbReference type="PANTHER" id="PTHR24359">
    <property type="entry name" value="SERINE/THREONINE-PROTEIN KINASE SBK1"/>
    <property type="match status" value="1"/>
</dbReference>
<dbReference type="KEGG" id="vde:111255425"/>
<feature type="compositionally biased region" description="Low complexity" evidence="2">
    <location>
        <begin position="22"/>
        <end position="37"/>
    </location>
</feature>
<sequence>MPACNVTVMAAPHSNHHHHQEGGQLPSHPGPHQGHGHQTVAVAHLHPGHHPSQGHLDASGAAHFKRQASIHRVRDIQPQSLTMENDYDVVKEIGAGDYGKVLLAKHKVTKEEVALKAVPRATTALRDFLTEFHYSYFLSPHPSVLDTYDVCFETIDYYFFAQEVAPLGDLWHWIEAAGGLDEQDLKDILRQIVPALEFMHSKDLVHRDVRAENVLVFKHDFSKVKLTDFGLTRRAGTLVKKRARSLPTCPPEIWEMLSMEGYTVETGSDGWQLGMLVFIGLTARFPWEKADITDLRFNEFMDWQKRKTIRTPKEFKRFSPRLLRLFRRLLEQKPKNRYEVSEVNKYYDDRWLMNRSPRTSKVAEMYDSGMQPGKHSGTSSGTTAAQTGGGNSHLLSPHNSSREGSHSRKNSWTNKSREATPSPVN</sequence>
<dbReference type="PROSITE" id="PS00109">
    <property type="entry name" value="PROTEIN_KINASE_TYR"/>
    <property type="match status" value="1"/>
</dbReference>
<dbReference type="InParanoid" id="A0A7M7L2X4"/>
<keyword evidence="1" id="KW-0067">ATP-binding</keyword>
<dbReference type="Proteomes" id="UP000594260">
    <property type="component" value="Unplaced"/>
</dbReference>
<dbReference type="InterPro" id="IPR020635">
    <property type="entry name" value="Tyr_kinase_cat_dom"/>
</dbReference>
<dbReference type="GO" id="GO:0005524">
    <property type="term" value="F:ATP binding"/>
    <property type="evidence" value="ECO:0007669"/>
    <property type="project" value="UniProtKB-UniRule"/>
</dbReference>
<dbReference type="Gene3D" id="1.10.510.10">
    <property type="entry name" value="Transferase(Phosphotransferase) domain 1"/>
    <property type="match status" value="1"/>
</dbReference>